<sequence>MEETLFGLSPWNTEENHKPLLQKVPRRTPSPGRMNNVSVLSERSRANTSLSRLLKPLSHRSSPLSKNILRRSKFLQDFSIEEPRSFEYPRYILFRNVKSVFLDANRYKLEQKLAQHQIHLNALKRDYRGKYEFKPLNIKPSESANCPVFKPKLLISEKAITTRKYSKRFQGAFSSRDHYKPTKESFLI</sequence>
<proteinExistence type="predicted"/>
<dbReference type="Proteomes" id="UP001162131">
    <property type="component" value="Unassembled WGS sequence"/>
</dbReference>
<keyword evidence="2" id="KW-1185">Reference proteome</keyword>
<reference evidence="1" key="1">
    <citation type="submission" date="2021-09" db="EMBL/GenBank/DDBJ databases">
        <authorList>
            <consortium name="AG Swart"/>
            <person name="Singh M."/>
            <person name="Singh A."/>
            <person name="Seah K."/>
            <person name="Emmerich C."/>
        </authorList>
    </citation>
    <scope>NUCLEOTIDE SEQUENCE</scope>
    <source>
        <strain evidence="1">ATCC30299</strain>
    </source>
</reference>
<evidence type="ECO:0000313" key="2">
    <source>
        <dbReference type="Proteomes" id="UP001162131"/>
    </source>
</evidence>
<gene>
    <name evidence="1" type="ORF">BSTOLATCC_MIC58317</name>
</gene>
<evidence type="ECO:0000313" key="1">
    <source>
        <dbReference type="EMBL" id="CAG9333506.1"/>
    </source>
</evidence>
<dbReference type="EMBL" id="CAJZBQ010000056">
    <property type="protein sequence ID" value="CAG9333506.1"/>
    <property type="molecule type" value="Genomic_DNA"/>
</dbReference>
<name>A0AAU9K8Q0_9CILI</name>
<protein>
    <submittedName>
        <fullName evidence="1">Uncharacterized protein</fullName>
    </submittedName>
</protein>
<comment type="caution">
    <text evidence="1">The sequence shown here is derived from an EMBL/GenBank/DDBJ whole genome shotgun (WGS) entry which is preliminary data.</text>
</comment>
<dbReference type="AlphaFoldDB" id="A0AAU9K8Q0"/>
<organism evidence="1 2">
    <name type="scientific">Blepharisma stoltei</name>
    <dbReference type="NCBI Taxonomy" id="1481888"/>
    <lineage>
        <taxon>Eukaryota</taxon>
        <taxon>Sar</taxon>
        <taxon>Alveolata</taxon>
        <taxon>Ciliophora</taxon>
        <taxon>Postciliodesmatophora</taxon>
        <taxon>Heterotrichea</taxon>
        <taxon>Heterotrichida</taxon>
        <taxon>Blepharismidae</taxon>
        <taxon>Blepharisma</taxon>
    </lineage>
</organism>
<accession>A0AAU9K8Q0</accession>